<gene>
    <name evidence="3" type="ORF">MCNS_11560</name>
</gene>
<dbReference type="Gene3D" id="3.90.1170.50">
    <property type="entry name" value="Aldehyde oxidase/xanthine dehydrogenase, a/b hammerhead"/>
    <property type="match status" value="1"/>
</dbReference>
<dbReference type="PANTHER" id="PTHR11908:SF132">
    <property type="entry name" value="ALDEHYDE OXIDASE 1-RELATED"/>
    <property type="match status" value="1"/>
</dbReference>
<evidence type="ECO:0000256" key="1">
    <source>
        <dbReference type="ARBA" id="ARBA00022505"/>
    </source>
</evidence>
<name>A0A1X1THP0_9MYCO</name>
<dbReference type="EMBL" id="AP022613">
    <property type="protein sequence ID" value="BBZ38093.1"/>
    <property type="molecule type" value="Genomic_DNA"/>
</dbReference>
<keyword evidence="2" id="KW-0560">Oxidoreductase</keyword>
<accession>A0A1X1THP0</accession>
<proteinExistence type="predicted"/>
<keyword evidence="1" id="KW-0500">Molybdenum</keyword>
<dbReference type="InterPro" id="IPR000674">
    <property type="entry name" value="Ald_Oxase/Xan_DH_a/b"/>
</dbReference>
<protein>
    <submittedName>
        <fullName evidence="3">Uncharacterized protein</fullName>
    </submittedName>
</protein>
<evidence type="ECO:0000256" key="2">
    <source>
        <dbReference type="ARBA" id="ARBA00023002"/>
    </source>
</evidence>
<dbReference type="Pfam" id="PF01315">
    <property type="entry name" value="Ald_Xan_dh_C"/>
    <property type="match status" value="1"/>
</dbReference>
<sequence length="868" mass="94451">MREQIMGRFVGARVRRVEDRRLLSGRGRYVDDVVVPDMAHAAFVRSPWAHALIRGIDTSRAAALPGVYAIFTGSEIAAITNPLIGMFALPGLYDPWHWALAVDRVRLVGDPVAIVVATSRALAEDAAELVDVEYEELEPIATLAHAHDPSRPAIWPRANGNVVWSASESFGDVGAAFAGADRVISETFRQHRHANQPMETRGTVAEIDPDGNLTLHAAHQAAHSLKWAMAMCLARQPAWMSVRDMVRQREQTKTIFAGVREFLRAHPTMMKDTQPMMSVMVRQIARDPMRMVHLNRALLGLMATPKDRLPRVVTGDIGGAFGAKGTVLREEVALCAAALRLGRSIKWIEDRNEHLVLGGQARDEQIAVEAAVMNDGTMRGVRAKLTMDAGAYPGFPYAAPLFCRMIQTMFPGPYRLGAMQFDIEVISSNKPTYVPYRGPWAAETWVRERLFDVIARELGISRAEIRLRNIIGADMLPRKMITGPTLDVRMSAKATLERALEVADFARWAEHQAAAREQGRRLGLGIATYIEAAPGPPGYMDAVMPGFSTFLIDEPIHAVLEGDGSVTIHTQQVPHGQGHETTLAQVAADQLGVPVEAVRVRYGDTNFAPFSTMGTGGSRSAAMAGGAVGVAAHTLREHIVDIAADLLEASGADIVIEDGQIHVAGVPTMSRTFREVAEEAMRRGLKGSRVGNTDRRGTSEAIRVHGDWDGGEGGWAQSTHVCWVEVDLDTGQVKIPRYAVVEDCGEMINPAIVEGQIRGGVAQGVGAVLYEKCTYGEDGQPRSGTFMDYLIPTTMEIPEIEIHHIETPTDIAYNYRGVGEGGMIGAPAAITNAVEDALADLGVRITEQHLPPTRILELAGVIPERTDR</sequence>
<dbReference type="OrthoDB" id="9758509at2"/>
<dbReference type="Pfam" id="PF20256">
    <property type="entry name" value="MoCoBD_2"/>
    <property type="match status" value="1"/>
</dbReference>
<dbReference type="RefSeq" id="WP_085232450.1">
    <property type="nucleotide sequence ID" value="NZ_AP022613.1"/>
</dbReference>
<organism evidence="3 4">
    <name type="scientific">Mycobacterium conspicuum</name>
    <dbReference type="NCBI Taxonomy" id="44010"/>
    <lineage>
        <taxon>Bacteria</taxon>
        <taxon>Bacillati</taxon>
        <taxon>Actinomycetota</taxon>
        <taxon>Actinomycetes</taxon>
        <taxon>Mycobacteriales</taxon>
        <taxon>Mycobacteriaceae</taxon>
        <taxon>Mycobacterium</taxon>
    </lineage>
</organism>
<reference evidence="3 4" key="1">
    <citation type="journal article" date="2019" name="Emerg. Microbes Infect.">
        <title>Comprehensive subspecies identification of 175 nontuberculous mycobacteria species based on 7547 genomic profiles.</title>
        <authorList>
            <person name="Matsumoto Y."/>
            <person name="Kinjo T."/>
            <person name="Motooka D."/>
            <person name="Nabeya D."/>
            <person name="Jung N."/>
            <person name="Uechi K."/>
            <person name="Horii T."/>
            <person name="Iida T."/>
            <person name="Fujita J."/>
            <person name="Nakamura S."/>
        </authorList>
    </citation>
    <scope>NUCLEOTIDE SEQUENCE [LARGE SCALE GENOMIC DNA]</scope>
    <source>
        <strain evidence="3 4">JCM 14738</strain>
    </source>
</reference>
<dbReference type="GO" id="GO:0005506">
    <property type="term" value="F:iron ion binding"/>
    <property type="evidence" value="ECO:0007669"/>
    <property type="project" value="InterPro"/>
</dbReference>
<dbReference type="SUPFAM" id="SSF56003">
    <property type="entry name" value="Molybdenum cofactor-binding domain"/>
    <property type="match status" value="2"/>
</dbReference>
<dbReference type="SUPFAM" id="SSF54665">
    <property type="entry name" value="CO dehydrogenase molybdoprotein N-domain-like"/>
    <property type="match status" value="1"/>
</dbReference>
<dbReference type="Pfam" id="PF02738">
    <property type="entry name" value="MoCoBD_1"/>
    <property type="match status" value="2"/>
</dbReference>
<dbReference type="InterPro" id="IPR008274">
    <property type="entry name" value="AldOxase/xan_DH_MoCoBD1"/>
</dbReference>
<evidence type="ECO:0000313" key="4">
    <source>
        <dbReference type="Proteomes" id="UP000467385"/>
    </source>
</evidence>
<dbReference type="STRING" id="44010.AWC00_09855"/>
<evidence type="ECO:0000313" key="3">
    <source>
        <dbReference type="EMBL" id="BBZ38093.1"/>
    </source>
</evidence>
<dbReference type="PANTHER" id="PTHR11908">
    <property type="entry name" value="XANTHINE DEHYDROGENASE"/>
    <property type="match status" value="1"/>
</dbReference>
<dbReference type="InterPro" id="IPR046867">
    <property type="entry name" value="AldOxase/xan_DH_MoCoBD2"/>
</dbReference>
<dbReference type="InterPro" id="IPR037165">
    <property type="entry name" value="AldOxase/xan_DH_Mopterin-bd_sf"/>
</dbReference>
<dbReference type="InterPro" id="IPR016208">
    <property type="entry name" value="Ald_Oxase/xanthine_DH-like"/>
</dbReference>
<dbReference type="GO" id="GO:0016491">
    <property type="term" value="F:oxidoreductase activity"/>
    <property type="evidence" value="ECO:0007669"/>
    <property type="project" value="UniProtKB-KW"/>
</dbReference>
<dbReference type="SMART" id="SM01008">
    <property type="entry name" value="Ald_Xan_dh_C"/>
    <property type="match status" value="1"/>
</dbReference>
<keyword evidence="4" id="KW-1185">Reference proteome</keyword>
<dbReference type="Gene3D" id="3.30.365.10">
    <property type="entry name" value="Aldehyde oxidase/xanthine dehydrogenase, molybdopterin binding domain"/>
    <property type="match status" value="5"/>
</dbReference>
<dbReference type="AlphaFoldDB" id="A0A1X1THP0"/>
<dbReference type="Proteomes" id="UP000467385">
    <property type="component" value="Chromosome"/>
</dbReference>
<dbReference type="InterPro" id="IPR036856">
    <property type="entry name" value="Ald_Oxase/Xan_DH_a/b_sf"/>
</dbReference>